<dbReference type="SUPFAM" id="SSF55729">
    <property type="entry name" value="Acyl-CoA N-acyltransferases (Nat)"/>
    <property type="match status" value="1"/>
</dbReference>
<dbReference type="EMBL" id="VUMY01000008">
    <property type="protein sequence ID" value="MST49733.1"/>
    <property type="molecule type" value="Genomic_DNA"/>
</dbReference>
<dbReference type="Proteomes" id="UP000442535">
    <property type="component" value="Unassembled WGS sequence"/>
</dbReference>
<dbReference type="Gene3D" id="3.40.630.30">
    <property type="match status" value="1"/>
</dbReference>
<comment type="caution">
    <text evidence="5">The sequence shown here is derived from an EMBL/GenBank/DDBJ whole genome shotgun (WGS) entry which is preliminary data.</text>
</comment>
<dbReference type="PROSITE" id="PS51186">
    <property type="entry name" value="GNAT"/>
    <property type="match status" value="1"/>
</dbReference>
<gene>
    <name evidence="5" type="ORF">FYJ63_05715</name>
</gene>
<protein>
    <submittedName>
        <fullName evidence="5">GNAT family N-acetyltransferase</fullName>
    </submittedName>
</protein>
<dbReference type="InterPro" id="IPR016181">
    <property type="entry name" value="Acyl_CoA_acyltransferase"/>
</dbReference>
<accession>A0A7K0K2L6</accession>
<proteinExistence type="inferred from homology"/>
<feature type="domain" description="N-acetyltransferase" evidence="4">
    <location>
        <begin position="50"/>
        <end position="218"/>
    </location>
</feature>
<dbReference type="InterPro" id="IPR051531">
    <property type="entry name" value="N-acetyltransferase"/>
</dbReference>
<keyword evidence="6" id="KW-1185">Reference proteome</keyword>
<evidence type="ECO:0000259" key="4">
    <source>
        <dbReference type="PROSITE" id="PS51186"/>
    </source>
</evidence>
<name>A0A7K0K2L6_9ACTO</name>
<evidence type="ECO:0000256" key="1">
    <source>
        <dbReference type="ARBA" id="ARBA00022679"/>
    </source>
</evidence>
<dbReference type="PANTHER" id="PTHR43792">
    <property type="entry name" value="GNAT FAMILY, PUTATIVE (AFU_ORTHOLOGUE AFUA_3G00765)-RELATED-RELATED"/>
    <property type="match status" value="1"/>
</dbReference>
<dbReference type="PANTHER" id="PTHR43792:SF8">
    <property type="entry name" value="[RIBOSOMAL PROTEIN US5]-ALANINE N-ACETYLTRANSFERASE"/>
    <property type="match status" value="1"/>
</dbReference>
<dbReference type="GO" id="GO:0008999">
    <property type="term" value="F:protein-N-terminal-alanine acetyltransferase activity"/>
    <property type="evidence" value="ECO:0007669"/>
    <property type="project" value="TreeGrafter"/>
</dbReference>
<sequence length="232" mass="26294">MNGTRLFSEWIGESLRRTRGQIIYPGGRRRVILQQPDLRARGLSSDWDWMELRQLKGQDFYAVEKLRRGEAAWLAPWESGAPPGMTRPITMEQYVAAMSKSAREGLGMCFAILPEGRLAGQVSISSVQRAASQNAAVGYWVSSRFAGHGLAPLAVATVLDWCFAEYGLHRIEINIRPENQPSLRVVEKLGLREEGLRERFLYINGAWSDHRAFAVTLEEWEPDYFVSQLLPK</sequence>
<organism evidence="5 6">
    <name type="scientific">Mobiluncus porci</name>
    <dbReference type="NCBI Taxonomy" id="2652278"/>
    <lineage>
        <taxon>Bacteria</taxon>
        <taxon>Bacillati</taxon>
        <taxon>Actinomycetota</taxon>
        <taxon>Actinomycetes</taxon>
        <taxon>Actinomycetales</taxon>
        <taxon>Actinomycetaceae</taxon>
        <taxon>Mobiluncus</taxon>
    </lineage>
</organism>
<dbReference type="AlphaFoldDB" id="A0A7K0K2L6"/>
<dbReference type="InterPro" id="IPR000182">
    <property type="entry name" value="GNAT_dom"/>
</dbReference>
<keyword evidence="1 5" id="KW-0808">Transferase</keyword>
<dbReference type="GO" id="GO:0005737">
    <property type="term" value="C:cytoplasm"/>
    <property type="evidence" value="ECO:0007669"/>
    <property type="project" value="TreeGrafter"/>
</dbReference>
<evidence type="ECO:0000256" key="2">
    <source>
        <dbReference type="ARBA" id="ARBA00023315"/>
    </source>
</evidence>
<dbReference type="Pfam" id="PF13302">
    <property type="entry name" value="Acetyltransf_3"/>
    <property type="match status" value="1"/>
</dbReference>
<evidence type="ECO:0000313" key="5">
    <source>
        <dbReference type="EMBL" id="MST49733.1"/>
    </source>
</evidence>
<evidence type="ECO:0000313" key="6">
    <source>
        <dbReference type="Proteomes" id="UP000442535"/>
    </source>
</evidence>
<comment type="similarity">
    <text evidence="3">Belongs to the acetyltransferase family. RimJ subfamily.</text>
</comment>
<keyword evidence="2" id="KW-0012">Acyltransferase</keyword>
<evidence type="ECO:0000256" key="3">
    <source>
        <dbReference type="ARBA" id="ARBA00038502"/>
    </source>
</evidence>
<reference evidence="5 6" key="1">
    <citation type="submission" date="2019-08" db="EMBL/GenBank/DDBJ databases">
        <title>In-depth cultivation of the pig gut microbiome towards novel bacterial diversity and tailored functional studies.</title>
        <authorList>
            <person name="Wylensek D."/>
            <person name="Hitch T.C.A."/>
            <person name="Clavel T."/>
        </authorList>
    </citation>
    <scope>NUCLEOTIDE SEQUENCE [LARGE SCALE GENOMIC DNA]</scope>
    <source>
        <strain evidence="5 6">RF-GAM-744-WT-7</strain>
    </source>
</reference>